<proteinExistence type="predicted"/>
<protein>
    <submittedName>
        <fullName evidence="1">Collagenase-like protease</fullName>
    </submittedName>
</protein>
<accession>A0A2J4YIJ5</accession>
<dbReference type="Proteomes" id="UP000234661">
    <property type="component" value="Unassembled WGS sequence"/>
</dbReference>
<keyword evidence="1" id="KW-0645">Protease</keyword>
<evidence type="ECO:0000313" key="2">
    <source>
        <dbReference type="Proteomes" id="UP000234661"/>
    </source>
</evidence>
<dbReference type="AlphaFoldDB" id="A0A2J4YIJ5"/>
<sequence>MRLQNHHLELLSPARDAGIAREAILHGADAVYIGGPGFGARHNASNSLSDIAGLVPFAHRYGAKVFVTLNTILHDDELEPAQRLITDLYETGVDALIVQD</sequence>
<gene>
    <name evidence="1" type="ORF">CWM85_30735</name>
</gene>
<name>A0A2J4YIJ5_9ENTR</name>
<reference evidence="1 2" key="1">
    <citation type="submission" date="2017-11" db="EMBL/GenBank/DDBJ databases">
        <authorList>
            <person name="Han C.G."/>
        </authorList>
    </citation>
    <scope>NUCLEOTIDE SEQUENCE [LARGE SCALE GENOMIC DNA]</scope>
    <source>
        <strain evidence="1 2">A2</strain>
    </source>
</reference>
<organism evidence="1 2">
    <name type="scientific">Klebsiella michiganensis</name>
    <dbReference type="NCBI Taxonomy" id="1134687"/>
    <lineage>
        <taxon>Bacteria</taxon>
        <taxon>Pseudomonadati</taxon>
        <taxon>Pseudomonadota</taxon>
        <taxon>Gammaproteobacteria</taxon>
        <taxon>Enterobacterales</taxon>
        <taxon>Enterobacteriaceae</taxon>
        <taxon>Klebsiella/Raoultella group</taxon>
        <taxon>Klebsiella</taxon>
    </lineage>
</organism>
<evidence type="ECO:0000313" key="1">
    <source>
        <dbReference type="EMBL" id="PLM50593.1"/>
    </source>
</evidence>
<reference evidence="1 2" key="2">
    <citation type="submission" date="2018-01" db="EMBL/GenBank/DDBJ databases">
        <title>Genomic study of Klebsiella pneumoniae.</title>
        <authorList>
            <person name="Yang Y."/>
            <person name="Bicalho R."/>
        </authorList>
    </citation>
    <scope>NUCLEOTIDE SEQUENCE [LARGE SCALE GENOMIC DNA]</scope>
    <source>
        <strain evidence="1 2">A2</strain>
    </source>
</reference>
<dbReference type="EMBL" id="PIET01001431">
    <property type="protein sequence ID" value="PLM50593.1"/>
    <property type="molecule type" value="Genomic_DNA"/>
</dbReference>
<dbReference type="InterPro" id="IPR051454">
    <property type="entry name" value="RNA/ubiquinone_mod_enzymes"/>
</dbReference>
<dbReference type="PANTHER" id="PTHR30217">
    <property type="entry name" value="PEPTIDASE U32 FAMILY"/>
    <property type="match status" value="1"/>
</dbReference>
<feature type="non-terminal residue" evidence="1">
    <location>
        <position position="100"/>
    </location>
</feature>
<comment type="caution">
    <text evidence="1">The sequence shown here is derived from an EMBL/GenBank/DDBJ whole genome shotgun (WGS) entry which is preliminary data.</text>
</comment>
<keyword evidence="1" id="KW-0378">Hydrolase</keyword>
<dbReference type="GO" id="GO:0006508">
    <property type="term" value="P:proteolysis"/>
    <property type="evidence" value="ECO:0007669"/>
    <property type="project" value="UniProtKB-KW"/>
</dbReference>
<dbReference type="PANTHER" id="PTHR30217:SF10">
    <property type="entry name" value="23S RRNA 5-HYDROXYCYTIDINE C2501 SYNTHASE"/>
    <property type="match status" value="1"/>
</dbReference>
<dbReference type="GO" id="GO:0008233">
    <property type="term" value="F:peptidase activity"/>
    <property type="evidence" value="ECO:0007669"/>
    <property type="project" value="UniProtKB-KW"/>
</dbReference>